<evidence type="ECO:0000313" key="2">
    <source>
        <dbReference type="EMBL" id="TDQ43137.1"/>
    </source>
</evidence>
<comment type="caution">
    <text evidence="2">The sequence shown here is derived from an EMBL/GenBank/DDBJ whole genome shotgun (WGS) entry which is preliminary data.</text>
</comment>
<keyword evidence="3" id="KW-1185">Reference proteome</keyword>
<name>A0A4V3D6A4_9BURK</name>
<dbReference type="EMBL" id="SNYL01000008">
    <property type="protein sequence ID" value="TDQ43137.1"/>
    <property type="molecule type" value="Genomic_DNA"/>
</dbReference>
<dbReference type="PANTHER" id="PTHR40072:SF1">
    <property type="entry name" value="MOLYBDOPTERIN-GUANINE DINUCLEOTIDE BIOSYNTHESIS ADAPTER PROTEIN"/>
    <property type="match status" value="1"/>
</dbReference>
<accession>A0A4V3D6A4</accession>
<dbReference type="CDD" id="cd03116">
    <property type="entry name" value="MobB"/>
    <property type="match status" value="1"/>
</dbReference>
<dbReference type="NCBIfam" id="TIGR00176">
    <property type="entry name" value="mobB"/>
    <property type="match status" value="1"/>
</dbReference>
<feature type="domain" description="Molybdopterin-guanine dinucleotide biosynthesis protein B (MobB)" evidence="1">
    <location>
        <begin position="3"/>
        <end position="135"/>
    </location>
</feature>
<dbReference type="AlphaFoldDB" id="A0A4V3D6A4"/>
<reference evidence="2 3" key="1">
    <citation type="submission" date="2019-03" db="EMBL/GenBank/DDBJ databases">
        <title>Genomic Encyclopedia of Type Strains, Phase IV (KMG-IV): sequencing the most valuable type-strain genomes for metagenomic binning, comparative biology and taxonomic classification.</title>
        <authorList>
            <person name="Goeker M."/>
        </authorList>
    </citation>
    <scope>NUCLEOTIDE SEQUENCE [LARGE SCALE GENOMIC DNA]</scope>
    <source>
        <strain evidence="2 3">DSM 19605</strain>
    </source>
</reference>
<dbReference type="InterPro" id="IPR004435">
    <property type="entry name" value="MobB_dom"/>
</dbReference>
<proteinExistence type="predicted"/>
<evidence type="ECO:0000313" key="3">
    <source>
        <dbReference type="Proteomes" id="UP000295510"/>
    </source>
</evidence>
<sequence>MHVVGFAGFSGVGKTTLIERLIPVLRASGQRVSVVKHAHHGPDVDHPGKDSHRHREAGAFEVVVASSRRLVLMREFEREAVLTVHQLLAELTPVADWVLVEGFRDADIPKIELWRPQPGGHVLYPLDPFVVAVGTDAPEALPEPTGLPVLDINAPAAVAEWLSAHAHRFDYRFPDPDAL</sequence>
<protein>
    <submittedName>
        <fullName evidence="2">Molybdopterin-guanine dinucleotide biosynthesis protein B</fullName>
    </submittedName>
</protein>
<dbReference type="PANTHER" id="PTHR40072">
    <property type="entry name" value="MOLYBDOPTERIN-GUANINE DINUCLEOTIDE BIOSYNTHESIS ADAPTER PROTEIN-RELATED"/>
    <property type="match status" value="1"/>
</dbReference>
<dbReference type="GO" id="GO:0005525">
    <property type="term" value="F:GTP binding"/>
    <property type="evidence" value="ECO:0007669"/>
    <property type="project" value="InterPro"/>
</dbReference>
<dbReference type="Pfam" id="PF03205">
    <property type="entry name" value="MobB"/>
    <property type="match status" value="1"/>
</dbReference>
<dbReference type="InterPro" id="IPR052539">
    <property type="entry name" value="MGD_biosynthesis_adapter"/>
</dbReference>
<dbReference type="RefSeq" id="WP_133597635.1">
    <property type="nucleotide sequence ID" value="NZ_SNYL01000008.1"/>
</dbReference>
<dbReference type="Proteomes" id="UP000295510">
    <property type="component" value="Unassembled WGS sequence"/>
</dbReference>
<dbReference type="SUPFAM" id="SSF52540">
    <property type="entry name" value="P-loop containing nucleoside triphosphate hydrolases"/>
    <property type="match status" value="1"/>
</dbReference>
<dbReference type="Gene3D" id="3.40.50.300">
    <property type="entry name" value="P-loop containing nucleotide triphosphate hydrolases"/>
    <property type="match status" value="1"/>
</dbReference>
<dbReference type="InterPro" id="IPR027417">
    <property type="entry name" value="P-loop_NTPase"/>
</dbReference>
<evidence type="ECO:0000259" key="1">
    <source>
        <dbReference type="Pfam" id="PF03205"/>
    </source>
</evidence>
<gene>
    <name evidence="2" type="ORF">DFR43_10880</name>
</gene>
<dbReference type="OrthoDB" id="9804758at2"/>
<dbReference type="GO" id="GO:0006777">
    <property type="term" value="P:Mo-molybdopterin cofactor biosynthetic process"/>
    <property type="evidence" value="ECO:0007669"/>
    <property type="project" value="InterPro"/>
</dbReference>
<organism evidence="2 3">
    <name type="scientific">Tepidicella xavieri</name>
    <dbReference type="NCBI Taxonomy" id="360241"/>
    <lineage>
        <taxon>Bacteria</taxon>
        <taxon>Pseudomonadati</taxon>
        <taxon>Pseudomonadota</taxon>
        <taxon>Betaproteobacteria</taxon>
        <taxon>Burkholderiales</taxon>
        <taxon>Tepidicella</taxon>
    </lineage>
</organism>